<dbReference type="GO" id="GO:0006826">
    <property type="term" value="P:iron ion transport"/>
    <property type="evidence" value="ECO:0007669"/>
    <property type="project" value="TreeGrafter"/>
</dbReference>
<dbReference type="InterPro" id="IPR011707">
    <property type="entry name" value="Cu-oxidase-like_N"/>
</dbReference>
<keyword evidence="10" id="KW-1185">Reference proteome</keyword>
<keyword evidence="5" id="KW-1133">Transmembrane helix</keyword>
<evidence type="ECO:0000256" key="3">
    <source>
        <dbReference type="ARBA" id="ARBA00023002"/>
    </source>
</evidence>
<dbReference type="OrthoDB" id="2121828at2759"/>
<dbReference type="InterPro" id="IPR045087">
    <property type="entry name" value="Cu-oxidase_fam"/>
</dbReference>
<keyword evidence="5" id="KW-0812">Transmembrane</keyword>
<dbReference type="AlphaFoldDB" id="A0A210QTZ3"/>
<dbReference type="InterPro" id="IPR033138">
    <property type="entry name" value="Cu_oxidase_CS"/>
</dbReference>
<dbReference type="PROSITE" id="PS00080">
    <property type="entry name" value="MULTICOPPER_OXIDASE2"/>
    <property type="match status" value="1"/>
</dbReference>
<keyword evidence="3" id="KW-0560">Oxidoreductase</keyword>
<dbReference type="InterPro" id="IPR011706">
    <property type="entry name" value="Cu-oxidase_C"/>
</dbReference>
<evidence type="ECO:0000259" key="7">
    <source>
        <dbReference type="Pfam" id="PF07731"/>
    </source>
</evidence>
<dbReference type="GO" id="GO:0016491">
    <property type="term" value="F:oxidoreductase activity"/>
    <property type="evidence" value="ECO:0007669"/>
    <property type="project" value="UniProtKB-KW"/>
</dbReference>
<evidence type="ECO:0000259" key="8">
    <source>
        <dbReference type="Pfam" id="PF07732"/>
    </source>
</evidence>
<evidence type="ECO:0000256" key="5">
    <source>
        <dbReference type="SAM" id="Phobius"/>
    </source>
</evidence>
<sequence length="750" mass="83833">MSLLQPANSDCHFKGYVDGAIDGTEGVVEPNGFVAKQGLMVMEQTWIVFIVYILAITATLTLGQSSENIWEQVRTRENPCRDTTCGEKQDVCECYLTVEHRLTMMIEEEGTLVVPDGGQLYEYDKPGSPIIKAEQIPYILTADANNSRLVITVNRRFPGPQITAYEDQTLIIHVRNLMDTDSTTVHWHGMHQQGSTYADGVAMVSQCPIGHGQEFTYKFKDKPHGTSFYHAHIGDQRTMGLYGALVVYPKQELPSATRQEHVVTLQDWNHDDDAATLYQRMLYGIYDQASKTPYQTTSSRDGAMYSRYRFHSGLVNGKGRYYESSTVHNQAPLTEFDVAPNRNYTFRVISAATLYPFRVYVEGHPTITVVASDGFALKPMDVESFIINPGERYDFILFTDKPKDNYLLVAQTLEVESEITRRDEYHVAEAIIHYIGIARNLNLEKSGKNECTASKKCVIFNCPYLLPTGVNETCKTFNDARTDDFNSRPQDVRNIDKELFFNFAFPGPGGFMEGSVNGRQFVPPVAPVYSQPEDIDTQCDVNCEDRTCRCTYTQEIESGKVYQFTLTNLGNGKGWSHPVHLHGHSFYVMKMGFGQYNPGGNLTDSTADISCARGSKGYCNAPIWADETWNGGNVPDLVLNDTAQKDTIIVPTDGYVVIRFKADNPGAWFFHCHIDLHNTNGMGMVIIETPEKYPDVPKNFPVCGDFKEEENDSEDSGLGFGAGIGVGIAIILGVGFLIVVVVLIVEKCRD</sequence>
<dbReference type="InterPro" id="IPR002355">
    <property type="entry name" value="Cu_oxidase_Cu_BS"/>
</dbReference>
<name>A0A210QTZ3_MIZYE</name>
<comment type="caution">
    <text evidence="9">The sequence shown here is derived from an EMBL/GenBank/DDBJ whole genome shotgun (WGS) entry which is preliminary data.</text>
</comment>
<feature type="domain" description="Plastocyanin-like" evidence="8">
    <location>
        <begin position="143"/>
        <end position="251"/>
    </location>
</feature>
<evidence type="ECO:0000313" key="9">
    <source>
        <dbReference type="EMBL" id="OWF52182.1"/>
    </source>
</evidence>
<dbReference type="CDD" id="cd13884">
    <property type="entry name" value="CuRO_2_tcLCC_insect_like"/>
    <property type="match status" value="1"/>
</dbReference>
<dbReference type="EMBL" id="NEDP02001908">
    <property type="protein sequence ID" value="OWF52182.1"/>
    <property type="molecule type" value="Genomic_DNA"/>
</dbReference>
<dbReference type="CDD" id="cd13858">
    <property type="entry name" value="CuRO_1_tcLCC2_insect_like"/>
    <property type="match status" value="1"/>
</dbReference>
<organism evidence="9 10">
    <name type="scientific">Mizuhopecten yessoensis</name>
    <name type="common">Japanese scallop</name>
    <name type="synonym">Patinopecten yessoensis</name>
    <dbReference type="NCBI Taxonomy" id="6573"/>
    <lineage>
        <taxon>Eukaryota</taxon>
        <taxon>Metazoa</taxon>
        <taxon>Spiralia</taxon>
        <taxon>Lophotrochozoa</taxon>
        <taxon>Mollusca</taxon>
        <taxon>Bivalvia</taxon>
        <taxon>Autobranchia</taxon>
        <taxon>Pteriomorphia</taxon>
        <taxon>Pectinida</taxon>
        <taxon>Pectinoidea</taxon>
        <taxon>Pectinidae</taxon>
        <taxon>Mizuhopecten</taxon>
    </lineage>
</organism>
<proteinExistence type="inferred from homology"/>
<dbReference type="GO" id="GO:0005507">
    <property type="term" value="F:copper ion binding"/>
    <property type="evidence" value="ECO:0007669"/>
    <property type="project" value="InterPro"/>
</dbReference>
<evidence type="ECO:0000256" key="1">
    <source>
        <dbReference type="ARBA" id="ARBA00010609"/>
    </source>
</evidence>
<dbReference type="InterPro" id="IPR001117">
    <property type="entry name" value="Cu-oxidase_2nd"/>
</dbReference>
<dbReference type="Pfam" id="PF00394">
    <property type="entry name" value="Cu-oxidase"/>
    <property type="match status" value="1"/>
</dbReference>
<dbReference type="Gene3D" id="2.60.40.420">
    <property type="entry name" value="Cupredoxins - blue copper proteins"/>
    <property type="match status" value="3"/>
</dbReference>
<dbReference type="Pfam" id="PF07732">
    <property type="entry name" value="Cu-oxidase_3"/>
    <property type="match status" value="1"/>
</dbReference>
<dbReference type="InterPro" id="IPR008972">
    <property type="entry name" value="Cupredoxin"/>
</dbReference>
<accession>A0A210QTZ3</accession>
<reference evidence="9 10" key="1">
    <citation type="journal article" date="2017" name="Nat. Ecol. Evol.">
        <title>Scallop genome provides insights into evolution of bilaterian karyotype and development.</title>
        <authorList>
            <person name="Wang S."/>
            <person name="Zhang J."/>
            <person name="Jiao W."/>
            <person name="Li J."/>
            <person name="Xun X."/>
            <person name="Sun Y."/>
            <person name="Guo X."/>
            <person name="Huan P."/>
            <person name="Dong B."/>
            <person name="Zhang L."/>
            <person name="Hu X."/>
            <person name="Sun X."/>
            <person name="Wang J."/>
            <person name="Zhao C."/>
            <person name="Wang Y."/>
            <person name="Wang D."/>
            <person name="Huang X."/>
            <person name="Wang R."/>
            <person name="Lv J."/>
            <person name="Li Y."/>
            <person name="Zhang Z."/>
            <person name="Liu B."/>
            <person name="Lu W."/>
            <person name="Hui Y."/>
            <person name="Liang J."/>
            <person name="Zhou Z."/>
            <person name="Hou R."/>
            <person name="Li X."/>
            <person name="Liu Y."/>
            <person name="Li H."/>
            <person name="Ning X."/>
            <person name="Lin Y."/>
            <person name="Zhao L."/>
            <person name="Xing Q."/>
            <person name="Dou J."/>
            <person name="Li Y."/>
            <person name="Mao J."/>
            <person name="Guo H."/>
            <person name="Dou H."/>
            <person name="Li T."/>
            <person name="Mu C."/>
            <person name="Jiang W."/>
            <person name="Fu Q."/>
            <person name="Fu X."/>
            <person name="Miao Y."/>
            <person name="Liu J."/>
            <person name="Yu Q."/>
            <person name="Li R."/>
            <person name="Liao H."/>
            <person name="Li X."/>
            <person name="Kong Y."/>
            <person name="Jiang Z."/>
            <person name="Chourrout D."/>
            <person name="Li R."/>
            <person name="Bao Z."/>
        </authorList>
    </citation>
    <scope>NUCLEOTIDE SEQUENCE [LARGE SCALE GENOMIC DNA]</scope>
    <source>
        <strain evidence="9 10">PY_sf001</strain>
    </source>
</reference>
<gene>
    <name evidence="9" type="ORF">KP79_PYT20081</name>
</gene>
<comment type="similarity">
    <text evidence="1">Belongs to the multicopper oxidase family.</text>
</comment>
<evidence type="ECO:0000259" key="6">
    <source>
        <dbReference type="Pfam" id="PF00394"/>
    </source>
</evidence>
<protein>
    <submittedName>
        <fullName evidence="9">Laccase-6</fullName>
    </submittedName>
</protein>
<dbReference type="PROSITE" id="PS00079">
    <property type="entry name" value="MULTICOPPER_OXIDASE1"/>
    <property type="match status" value="1"/>
</dbReference>
<evidence type="ECO:0000256" key="2">
    <source>
        <dbReference type="ARBA" id="ARBA00022723"/>
    </source>
</evidence>
<evidence type="ECO:0000256" key="4">
    <source>
        <dbReference type="ARBA" id="ARBA00023008"/>
    </source>
</evidence>
<dbReference type="SUPFAM" id="SSF49503">
    <property type="entry name" value="Cupredoxins"/>
    <property type="match status" value="3"/>
</dbReference>
<dbReference type="PANTHER" id="PTHR11709:SF394">
    <property type="entry name" value="FI03373P-RELATED"/>
    <property type="match status" value="1"/>
</dbReference>
<dbReference type="CDD" id="cd13905">
    <property type="entry name" value="CuRO_3_tcLLC2_insect_like"/>
    <property type="match status" value="1"/>
</dbReference>
<dbReference type="Proteomes" id="UP000242188">
    <property type="component" value="Unassembled WGS sequence"/>
</dbReference>
<keyword evidence="5" id="KW-0472">Membrane</keyword>
<dbReference type="PANTHER" id="PTHR11709">
    <property type="entry name" value="MULTI-COPPER OXIDASE"/>
    <property type="match status" value="1"/>
</dbReference>
<feature type="domain" description="Plastocyanin-like" evidence="7">
    <location>
        <begin position="527"/>
        <end position="691"/>
    </location>
</feature>
<feature type="domain" description="Plastocyanin-like" evidence="6">
    <location>
        <begin position="261"/>
        <end position="435"/>
    </location>
</feature>
<dbReference type="Pfam" id="PF07731">
    <property type="entry name" value="Cu-oxidase_2"/>
    <property type="match status" value="1"/>
</dbReference>
<keyword evidence="4" id="KW-0186">Copper</keyword>
<keyword evidence="2" id="KW-0479">Metal-binding</keyword>
<dbReference type="GO" id="GO:0005886">
    <property type="term" value="C:plasma membrane"/>
    <property type="evidence" value="ECO:0007669"/>
    <property type="project" value="TreeGrafter"/>
</dbReference>
<evidence type="ECO:0000313" key="10">
    <source>
        <dbReference type="Proteomes" id="UP000242188"/>
    </source>
</evidence>
<feature type="transmembrane region" description="Helical" evidence="5">
    <location>
        <begin position="718"/>
        <end position="745"/>
    </location>
</feature>
<dbReference type="FunFam" id="2.60.40.420:FF:000045">
    <property type="entry name" value="Laccase 2"/>
    <property type="match status" value="1"/>
</dbReference>